<dbReference type="EMBL" id="RCSW01000039">
    <property type="protein sequence ID" value="KAF7919705.1"/>
    <property type="molecule type" value="Genomic_DNA"/>
</dbReference>
<dbReference type="Proteomes" id="UP000710849">
    <property type="component" value="Unassembled WGS sequence"/>
</dbReference>
<feature type="region of interest" description="Disordered" evidence="1">
    <location>
        <begin position="214"/>
        <end position="236"/>
    </location>
</feature>
<name>A0A9P5HWF0_9HELO</name>
<sequence length="655" mass="72395">MSRFFSQESLTFSQSQLNAGVVVPLVKFSCSLTHQGDTTGAQWTHYSRSDLELVIQEVQVSSSVNEKHLLMKVVAGAEYLVCDKSSCKAFNVVTPFKEEQNLNDIVRVYKNFVLSPGSEIPVKVVVKPPLLALRYPKLNDVRRLQFRFRGDSDFNQILHILINLGLTATESLSSGPVLQSRPPTADSTSSGISNGHSSAVGYLPLTPSSEFKVPMRPDSASSILQRPSSSYNTQSDDHLYIRPQSAMSISSFMPQSKPSAEPLNRAQSLYISQFEREQRQIQSSNSVLNTSDEVPAGGNSYVNRMMLPKPEESQRRFSASPFFEPFFETQRKHCLPDRLTSFSSVNDPHNSGNKTHETALDSLSPVGECSLPRSTEYTFFGAPGKRPISLPAENDICLGLPIPPKRQLPFATVKDPLRSKSVFVADTSRPVQVAQQRKRPLEEFVGGNLSNGSIAPAKKPAKRRVASRKGTAHLPETNGLLSRTFPSKDSSASGTLDIPMKTAKLPPLEAKSITTPIASDTTSSKLQAERIKTRQQSVPTLAIPMTLKMVDRSTQTQTLSGRDHTAALKPASDIPVVNLQSTRPTASVLQDDLDLVVSRYNMGSRVILPPNYNKLPNDERHKMLNDFIIKNLENDDFLKLAEDMDVSWRRVGLTR</sequence>
<gene>
    <name evidence="2" type="ORF">EAE97_011623</name>
</gene>
<keyword evidence="3" id="KW-1185">Reference proteome</keyword>
<dbReference type="InterPro" id="IPR004354">
    <property type="entry name" value="Meiotic_Rec114"/>
</dbReference>
<feature type="compositionally biased region" description="Polar residues" evidence="1">
    <location>
        <begin position="219"/>
        <end position="234"/>
    </location>
</feature>
<dbReference type="RefSeq" id="XP_038727036.1">
    <property type="nucleotide sequence ID" value="XM_038882138.1"/>
</dbReference>
<feature type="region of interest" description="Disordered" evidence="1">
    <location>
        <begin position="173"/>
        <end position="196"/>
    </location>
</feature>
<dbReference type="GeneID" id="62155211"/>
<reference evidence="2 3" key="1">
    <citation type="journal article" date="2020" name="Genome Biol. Evol.">
        <title>Comparative genomics of Sclerotiniaceae.</title>
        <authorList>
            <person name="Valero Jimenez C.A."/>
            <person name="Steentjes M."/>
            <person name="Scholten O.E."/>
            <person name="Van Kan J.A.L."/>
        </authorList>
    </citation>
    <scope>NUCLEOTIDE SEQUENCE [LARGE SCALE GENOMIC DNA]</scope>
    <source>
        <strain evidence="2 3">MUCL 94</strain>
    </source>
</reference>
<evidence type="ECO:0000256" key="1">
    <source>
        <dbReference type="SAM" id="MobiDB-lite"/>
    </source>
</evidence>
<feature type="compositionally biased region" description="Polar residues" evidence="1">
    <location>
        <begin position="173"/>
        <end position="186"/>
    </location>
</feature>
<protein>
    <submittedName>
        <fullName evidence="2">Uncharacterized protein</fullName>
    </submittedName>
</protein>
<accession>A0A9P5HWF0</accession>
<organism evidence="2 3">
    <name type="scientific">Botrytis byssoidea</name>
    <dbReference type="NCBI Taxonomy" id="139641"/>
    <lineage>
        <taxon>Eukaryota</taxon>
        <taxon>Fungi</taxon>
        <taxon>Dikarya</taxon>
        <taxon>Ascomycota</taxon>
        <taxon>Pezizomycotina</taxon>
        <taxon>Leotiomycetes</taxon>
        <taxon>Helotiales</taxon>
        <taxon>Sclerotiniaceae</taxon>
        <taxon>Botrytis</taxon>
    </lineage>
</organism>
<feature type="region of interest" description="Disordered" evidence="1">
    <location>
        <begin position="475"/>
        <end position="498"/>
    </location>
</feature>
<feature type="compositionally biased region" description="Low complexity" evidence="1">
    <location>
        <begin position="187"/>
        <end position="196"/>
    </location>
</feature>
<comment type="caution">
    <text evidence="2">The sequence shown here is derived from an EMBL/GenBank/DDBJ whole genome shotgun (WGS) entry which is preliminary data.</text>
</comment>
<evidence type="ECO:0000313" key="2">
    <source>
        <dbReference type="EMBL" id="KAF7919705.1"/>
    </source>
</evidence>
<evidence type="ECO:0000313" key="3">
    <source>
        <dbReference type="Proteomes" id="UP000710849"/>
    </source>
</evidence>
<proteinExistence type="predicted"/>
<dbReference type="GO" id="GO:0007131">
    <property type="term" value="P:reciprocal meiotic recombination"/>
    <property type="evidence" value="ECO:0007669"/>
    <property type="project" value="InterPro"/>
</dbReference>
<feature type="compositionally biased region" description="Polar residues" evidence="1">
    <location>
        <begin position="479"/>
        <end position="494"/>
    </location>
</feature>
<dbReference type="Pfam" id="PF03525">
    <property type="entry name" value="Meiotic_rec114"/>
    <property type="match status" value="1"/>
</dbReference>
<dbReference type="AlphaFoldDB" id="A0A9P5HWF0"/>